<evidence type="ECO:0000256" key="1">
    <source>
        <dbReference type="ARBA" id="ARBA00003531"/>
    </source>
</evidence>
<dbReference type="PANTHER" id="PTHR23117">
    <property type="entry name" value="GUANYLATE KINASE-RELATED"/>
    <property type="match status" value="1"/>
</dbReference>
<evidence type="ECO:0000256" key="2">
    <source>
        <dbReference type="ARBA" id="ARBA00005790"/>
    </source>
</evidence>
<dbReference type="SMART" id="SM00072">
    <property type="entry name" value="GuKc"/>
    <property type="match status" value="1"/>
</dbReference>
<feature type="domain" description="Guanylate kinase-like" evidence="6">
    <location>
        <begin position="11"/>
        <end position="189"/>
    </location>
</feature>
<keyword evidence="3" id="KW-0808">Transferase</keyword>
<comment type="function">
    <text evidence="1">Essential for recycling GMP and indirectly, cGMP.</text>
</comment>
<dbReference type="Gene3D" id="3.40.50.300">
    <property type="entry name" value="P-loop containing nucleotide triphosphate hydrolases"/>
    <property type="match status" value="1"/>
</dbReference>
<sequence length="194" mass="21992">MQGGIKMRENQRVIVLTGAAGTGKTTVQNYLKQAYQIPSIITHTTRSARTGEQSGVDYYFENKASFDQLHLLESVQYADNRYGSSWEGINKALQEHQFASIVLDTAGAITYQKQLGEKAKIIFLAVDNQCEIKTRMLKRGDRLADVEKRMQSKEVNRDLNLPSELQGHATIIENENWQKTKQSIDQIIKKLSND</sequence>
<dbReference type="SUPFAM" id="SSF52540">
    <property type="entry name" value="P-loop containing nucleoside triphosphate hydrolases"/>
    <property type="match status" value="1"/>
</dbReference>
<evidence type="ECO:0000256" key="3">
    <source>
        <dbReference type="ARBA" id="ARBA00022679"/>
    </source>
</evidence>
<accession>A0A5C4TK75</accession>
<dbReference type="PROSITE" id="PS50052">
    <property type="entry name" value="GUANYLATE_KINASE_2"/>
    <property type="match status" value="1"/>
</dbReference>
<dbReference type="Proteomes" id="UP000313312">
    <property type="component" value="Unassembled WGS sequence"/>
</dbReference>
<dbReference type="GO" id="GO:0004385">
    <property type="term" value="F:GMP kinase activity"/>
    <property type="evidence" value="ECO:0007669"/>
    <property type="project" value="UniProtKB-EC"/>
</dbReference>
<protein>
    <submittedName>
        <fullName evidence="7">Guanylate kinase</fullName>
    </submittedName>
</protein>
<dbReference type="InterPro" id="IPR008145">
    <property type="entry name" value="GK/Ca_channel_bsu"/>
</dbReference>
<comment type="catalytic activity">
    <reaction evidence="5">
        <text>GMP + ATP = GDP + ADP</text>
        <dbReference type="Rhea" id="RHEA:20780"/>
        <dbReference type="ChEBI" id="CHEBI:30616"/>
        <dbReference type="ChEBI" id="CHEBI:58115"/>
        <dbReference type="ChEBI" id="CHEBI:58189"/>
        <dbReference type="ChEBI" id="CHEBI:456216"/>
        <dbReference type="EC" id="2.7.4.8"/>
    </reaction>
</comment>
<evidence type="ECO:0000313" key="8">
    <source>
        <dbReference type="Proteomes" id="UP000313312"/>
    </source>
</evidence>
<gene>
    <name evidence="7" type="ORF">DID87_04810</name>
</gene>
<comment type="similarity">
    <text evidence="2">Belongs to the guanylate kinase family.</text>
</comment>
<reference evidence="7 8" key="1">
    <citation type="submission" date="2018-05" db="EMBL/GenBank/DDBJ databases">
        <title>Lactobacillus sanfranciscensis Ah4 draft denome sequence.</title>
        <authorList>
            <person name="Zhang G."/>
        </authorList>
    </citation>
    <scope>NUCLEOTIDE SEQUENCE [LARGE SCALE GENOMIC DNA]</scope>
    <source>
        <strain evidence="7 8">Ah4</strain>
    </source>
</reference>
<organism evidence="7 8">
    <name type="scientific">Fructilactobacillus sanfranciscensis</name>
    <name type="common">Lactobacillus sanfranciscensis</name>
    <dbReference type="NCBI Taxonomy" id="1625"/>
    <lineage>
        <taxon>Bacteria</taxon>
        <taxon>Bacillati</taxon>
        <taxon>Bacillota</taxon>
        <taxon>Bacilli</taxon>
        <taxon>Lactobacillales</taxon>
        <taxon>Lactobacillaceae</taxon>
        <taxon>Fructilactobacillus</taxon>
    </lineage>
</organism>
<dbReference type="InterPro" id="IPR027417">
    <property type="entry name" value="P-loop_NTPase"/>
</dbReference>
<proteinExistence type="inferred from homology"/>
<evidence type="ECO:0000313" key="7">
    <source>
        <dbReference type="EMBL" id="TNK90257.1"/>
    </source>
</evidence>
<dbReference type="EMBL" id="QFCR01000013">
    <property type="protein sequence ID" value="TNK90257.1"/>
    <property type="molecule type" value="Genomic_DNA"/>
</dbReference>
<dbReference type="InterPro" id="IPR008144">
    <property type="entry name" value="Guanylate_kin-like_dom"/>
</dbReference>
<comment type="caution">
    <text evidence="7">The sequence shown here is derived from an EMBL/GenBank/DDBJ whole genome shotgun (WGS) entry which is preliminary data.</text>
</comment>
<evidence type="ECO:0000259" key="6">
    <source>
        <dbReference type="PROSITE" id="PS50052"/>
    </source>
</evidence>
<evidence type="ECO:0000256" key="5">
    <source>
        <dbReference type="ARBA" id="ARBA00048594"/>
    </source>
</evidence>
<dbReference type="PANTHER" id="PTHR23117:SF13">
    <property type="entry name" value="GUANYLATE KINASE"/>
    <property type="match status" value="1"/>
</dbReference>
<dbReference type="AlphaFoldDB" id="A0A5C4TK75"/>
<name>A0A5C4TK75_FRUSA</name>
<dbReference type="GO" id="GO:0005829">
    <property type="term" value="C:cytosol"/>
    <property type="evidence" value="ECO:0007669"/>
    <property type="project" value="TreeGrafter"/>
</dbReference>
<dbReference type="Pfam" id="PF00625">
    <property type="entry name" value="Guanylate_kin"/>
    <property type="match status" value="1"/>
</dbReference>
<evidence type="ECO:0000256" key="4">
    <source>
        <dbReference type="ARBA" id="ARBA00022777"/>
    </source>
</evidence>
<keyword evidence="4 7" id="KW-0418">Kinase</keyword>